<dbReference type="EMBL" id="FLUV01000965">
    <property type="protein sequence ID" value="SBW22214.1"/>
    <property type="molecule type" value="Genomic_DNA"/>
</dbReference>
<keyword evidence="2" id="KW-1185">Reference proteome</keyword>
<accession>A0A1C3NXC9</accession>
<sequence length="53" mass="5401">MPRIADDQISVYRIALYMPPISELSGSAAGGDGQLAVTAALSTPFSGSSDTTL</sequence>
<evidence type="ECO:0000313" key="2">
    <source>
        <dbReference type="Proteomes" id="UP000199013"/>
    </source>
</evidence>
<dbReference type="AlphaFoldDB" id="A0A1C3NXC9"/>
<gene>
    <name evidence="1" type="ORF">FDG2_2306</name>
</gene>
<name>A0A1C3NXC9_9ACTN</name>
<dbReference type="Proteomes" id="UP000199013">
    <property type="component" value="Unassembled WGS sequence"/>
</dbReference>
<protein>
    <submittedName>
        <fullName evidence="1">Uncharacterized protein</fullName>
    </submittedName>
</protein>
<reference evidence="2" key="1">
    <citation type="submission" date="2016-02" db="EMBL/GenBank/DDBJ databases">
        <authorList>
            <person name="Wibberg D."/>
        </authorList>
    </citation>
    <scope>NUCLEOTIDE SEQUENCE [LARGE SCALE GENOMIC DNA]</scope>
</reference>
<organism evidence="1 2">
    <name type="scientific">Candidatus Protofrankia californiensis</name>
    <dbReference type="NCBI Taxonomy" id="1839754"/>
    <lineage>
        <taxon>Bacteria</taxon>
        <taxon>Bacillati</taxon>
        <taxon>Actinomycetota</taxon>
        <taxon>Actinomycetes</taxon>
        <taxon>Frankiales</taxon>
        <taxon>Frankiaceae</taxon>
        <taxon>Protofrankia</taxon>
    </lineage>
</organism>
<proteinExistence type="predicted"/>
<evidence type="ECO:0000313" key="1">
    <source>
        <dbReference type="EMBL" id="SBW22214.1"/>
    </source>
</evidence>